<evidence type="ECO:0000256" key="3">
    <source>
        <dbReference type="ARBA" id="ARBA00022801"/>
    </source>
</evidence>
<feature type="region of interest" description="Disordered" evidence="5">
    <location>
        <begin position="224"/>
        <end position="248"/>
    </location>
</feature>
<organism evidence="7 8">
    <name type="scientific">Orchesella dallaii</name>
    <dbReference type="NCBI Taxonomy" id="48710"/>
    <lineage>
        <taxon>Eukaryota</taxon>
        <taxon>Metazoa</taxon>
        <taxon>Ecdysozoa</taxon>
        <taxon>Arthropoda</taxon>
        <taxon>Hexapoda</taxon>
        <taxon>Collembola</taxon>
        <taxon>Entomobryomorpha</taxon>
        <taxon>Entomobryoidea</taxon>
        <taxon>Orchesellidae</taxon>
        <taxon>Orchesellinae</taxon>
        <taxon>Orchesella</taxon>
    </lineage>
</organism>
<feature type="compositionally biased region" description="Polar residues" evidence="5">
    <location>
        <begin position="138"/>
        <end position="155"/>
    </location>
</feature>
<dbReference type="PROSITE" id="PS50600">
    <property type="entry name" value="ULP_PROTEASE"/>
    <property type="match status" value="1"/>
</dbReference>
<evidence type="ECO:0000256" key="5">
    <source>
        <dbReference type="SAM" id="MobiDB-lite"/>
    </source>
</evidence>
<reference evidence="7 8" key="1">
    <citation type="submission" date="2024-08" db="EMBL/GenBank/DDBJ databases">
        <authorList>
            <person name="Cucini C."/>
            <person name="Frati F."/>
        </authorList>
    </citation>
    <scope>NUCLEOTIDE SEQUENCE [LARGE SCALE GENOMIC DNA]</scope>
</reference>
<accession>A0ABP1Q6U4</accession>
<dbReference type="Pfam" id="PF02902">
    <property type="entry name" value="Peptidase_C48"/>
    <property type="match status" value="1"/>
</dbReference>
<dbReference type="SUPFAM" id="SSF54001">
    <property type="entry name" value="Cysteine proteinases"/>
    <property type="match status" value="1"/>
</dbReference>
<evidence type="ECO:0000256" key="2">
    <source>
        <dbReference type="ARBA" id="ARBA00022670"/>
    </source>
</evidence>
<proteinExistence type="inferred from homology"/>
<dbReference type="Gene3D" id="3.40.395.10">
    <property type="entry name" value="Adenoviral Proteinase, Chain A"/>
    <property type="match status" value="1"/>
</dbReference>
<comment type="caution">
    <text evidence="7">The sequence shown here is derived from an EMBL/GenBank/DDBJ whole genome shotgun (WGS) entry which is preliminary data.</text>
</comment>
<dbReference type="Proteomes" id="UP001642540">
    <property type="component" value="Unassembled WGS sequence"/>
</dbReference>
<evidence type="ECO:0000256" key="1">
    <source>
        <dbReference type="ARBA" id="ARBA00005234"/>
    </source>
</evidence>
<comment type="similarity">
    <text evidence="1">Belongs to the peptidase C48 family.</text>
</comment>
<feature type="region of interest" description="Disordered" evidence="5">
    <location>
        <begin position="65"/>
        <end position="84"/>
    </location>
</feature>
<dbReference type="InterPro" id="IPR038765">
    <property type="entry name" value="Papain-like_cys_pep_sf"/>
</dbReference>
<evidence type="ECO:0000256" key="4">
    <source>
        <dbReference type="ARBA" id="ARBA00022807"/>
    </source>
</evidence>
<gene>
    <name evidence="7" type="ORF">ODALV1_LOCUS7793</name>
</gene>
<feature type="region of interest" description="Disordered" evidence="5">
    <location>
        <begin position="123"/>
        <end position="195"/>
    </location>
</feature>
<evidence type="ECO:0000313" key="8">
    <source>
        <dbReference type="Proteomes" id="UP001642540"/>
    </source>
</evidence>
<evidence type="ECO:0000313" key="7">
    <source>
        <dbReference type="EMBL" id="CAL8090977.1"/>
    </source>
</evidence>
<dbReference type="PANTHER" id="PTHR46915">
    <property type="entry name" value="UBIQUITIN-LIKE PROTEASE 4-RELATED"/>
    <property type="match status" value="1"/>
</dbReference>
<keyword evidence="8" id="KW-1185">Reference proteome</keyword>
<dbReference type="PANTHER" id="PTHR46915:SF6">
    <property type="entry name" value="CYSTEINE PROTEINASES SUPERFAMILY PROTEIN"/>
    <property type="match status" value="1"/>
</dbReference>
<dbReference type="EMBL" id="CAXLJM020000024">
    <property type="protein sequence ID" value="CAL8090977.1"/>
    <property type="molecule type" value="Genomic_DNA"/>
</dbReference>
<keyword evidence="2" id="KW-0645">Protease</keyword>
<sequence length="653" mass="76208">MDDDIQFIYEVKKQPTNHSFDHFVGKQRRDQLAATTGTRVHQRKQVHQDRTFQVIQQPLDLRKVREKQDQNTNNQVARRRTYGAEYFNQRDYHDGNKRERGRFIRGHAPYPGYQTDRVSFTPASTRVEPDWNGGFETDPQSMRSGLSENYQSQTYYDRLTDRQYFTHQPRSGYQRSEDWRRPPPPPSISTSKATGEKEVVINEELHHTNRNGLVTSADLIQQPRSSYERNEDRRKFRVPPPPLISTSKDTGEKEVVIYEELPRTNRYGSSYEKNEECRIFTVPPPPLASTPKSTGAKEVASVKDDFQSKNRYGLLTSPDSLTDGSEKKLTIQETNNNDDLTVAEFKSVGVIVTLGSIKRLSSGKLINDDLIDFGIYFILQNLDNVIYIRASAWQLYMFRNNTTNHHNNMLFKIATKWGRDFNLLTKRFIVIPVNRNSHWFVAIICNPFPPEDDVRAAEDAINKGHDPLPVSNNLYKQWINHPTNPPMVFVLDSKYELLRKKHMNLLHYHASTTMYAIKGLKNLHQKYWEKGGSELRVCEEVFRVDDKETPVHIRFHSLRVPSQLSGNDCGMYCFQFVKHWFHNMENNNQNYMSMVNKDCTNWFTPKSLIRLRPTIYFKILHQCQLQFPNAMQLLKQANPSTIPPHLIKLEPQH</sequence>
<feature type="compositionally biased region" description="Polar residues" evidence="5">
    <location>
        <begin position="163"/>
        <end position="174"/>
    </location>
</feature>
<keyword evidence="4" id="KW-0788">Thiol protease</keyword>
<keyword evidence="3" id="KW-0378">Hydrolase</keyword>
<protein>
    <recommendedName>
        <fullName evidence="6">Ubiquitin-like protease family profile domain-containing protein</fullName>
    </recommendedName>
</protein>
<feature type="domain" description="Ubiquitin-like protease family profile" evidence="6">
    <location>
        <begin position="350"/>
        <end position="580"/>
    </location>
</feature>
<evidence type="ECO:0000259" key="6">
    <source>
        <dbReference type="PROSITE" id="PS50600"/>
    </source>
</evidence>
<name>A0ABP1Q6U4_9HEXA</name>
<dbReference type="InterPro" id="IPR003653">
    <property type="entry name" value="Peptidase_C48_C"/>
</dbReference>